<evidence type="ECO:0000256" key="3">
    <source>
        <dbReference type="ARBA" id="ARBA00022679"/>
    </source>
</evidence>
<dbReference type="EC" id="2.7.11.24" evidence="9"/>
<dbReference type="FunFam" id="1.10.510.10:FF:000624">
    <property type="entry name" value="Mitogen-activated protein kinase"/>
    <property type="match status" value="1"/>
</dbReference>
<feature type="region of interest" description="Disordered" evidence="10">
    <location>
        <begin position="304"/>
        <end position="342"/>
    </location>
</feature>
<comment type="activity regulation">
    <text evidence="9">Activated by threonine and tyrosine phosphorylation.</text>
</comment>
<dbReference type="InterPro" id="IPR017441">
    <property type="entry name" value="Protein_kinase_ATP_BS"/>
</dbReference>
<dbReference type="AlphaFoldDB" id="A0A1D1ZWL9"/>
<evidence type="ECO:0000259" key="11">
    <source>
        <dbReference type="PROSITE" id="PS50011"/>
    </source>
</evidence>
<comment type="cofactor">
    <cofactor evidence="9">
        <name>Mg(2+)</name>
        <dbReference type="ChEBI" id="CHEBI:18420"/>
    </cofactor>
</comment>
<comment type="similarity">
    <text evidence="9">Belongs to the protein kinase superfamily. Ser/Thr protein kinase family. MAP kinase subfamily.</text>
</comment>
<dbReference type="PANTHER" id="PTHR24055">
    <property type="entry name" value="MITOGEN-ACTIVATED PROTEIN KINASE"/>
    <property type="match status" value="1"/>
</dbReference>
<evidence type="ECO:0000256" key="9">
    <source>
        <dbReference type="RuleBase" id="RU361165"/>
    </source>
</evidence>
<dbReference type="EMBL" id="GDKF01007487">
    <property type="protein sequence ID" value="JAT71135.1"/>
    <property type="molecule type" value="Transcribed_RNA"/>
</dbReference>
<dbReference type="PROSITE" id="PS50011">
    <property type="entry name" value="PROTEIN_KINASE_DOM"/>
    <property type="match status" value="1"/>
</dbReference>
<dbReference type="InterPro" id="IPR011009">
    <property type="entry name" value="Kinase-like_dom_sf"/>
</dbReference>
<comment type="similarity">
    <text evidence="1">Belongs to the protein kinase superfamily. CMGC Ser/Thr protein kinase family. MAP kinase subfamily.</text>
</comment>
<evidence type="ECO:0000256" key="5">
    <source>
        <dbReference type="ARBA" id="ARBA00022777"/>
    </source>
</evidence>
<evidence type="ECO:0000256" key="8">
    <source>
        <dbReference type="RuleBase" id="RU000304"/>
    </source>
</evidence>
<keyword evidence="4 7" id="KW-0547">Nucleotide-binding</keyword>
<dbReference type="PROSITE" id="PS00108">
    <property type="entry name" value="PROTEIN_KINASE_ST"/>
    <property type="match status" value="1"/>
</dbReference>
<name>A0A1D1ZWL9_AUXPR</name>
<dbReference type="GO" id="GO:0004707">
    <property type="term" value="F:MAP kinase activity"/>
    <property type="evidence" value="ECO:0007669"/>
    <property type="project" value="UniProtKB-EC"/>
</dbReference>
<dbReference type="GO" id="GO:0005524">
    <property type="term" value="F:ATP binding"/>
    <property type="evidence" value="ECO:0007669"/>
    <property type="project" value="UniProtKB-UniRule"/>
</dbReference>
<evidence type="ECO:0000256" key="1">
    <source>
        <dbReference type="ARBA" id="ARBA00008832"/>
    </source>
</evidence>
<organism evidence="12">
    <name type="scientific">Auxenochlorella protothecoides</name>
    <name type="common">Green microalga</name>
    <name type="synonym">Chlorella protothecoides</name>
    <dbReference type="NCBI Taxonomy" id="3075"/>
    <lineage>
        <taxon>Eukaryota</taxon>
        <taxon>Viridiplantae</taxon>
        <taxon>Chlorophyta</taxon>
        <taxon>core chlorophytes</taxon>
        <taxon>Trebouxiophyceae</taxon>
        <taxon>Chlorellales</taxon>
        <taxon>Chlorellaceae</taxon>
        <taxon>Auxenochlorella</taxon>
    </lineage>
</organism>
<proteinExistence type="inferred from homology"/>
<dbReference type="SUPFAM" id="SSF56112">
    <property type="entry name" value="Protein kinase-like (PK-like)"/>
    <property type="match status" value="1"/>
</dbReference>
<dbReference type="InterPro" id="IPR003527">
    <property type="entry name" value="MAP_kinase_CS"/>
</dbReference>
<gene>
    <name evidence="12" type="ORF">g.38117</name>
</gene>
<evidence type="ECO:0000313" key="12">
    <source>
        <dbReference type="EMBL" id="JAT71135.1"/>
    </source>
</evidence>
<dbReference type="Gene3D" id="1.10.510.10">
    <property type="entry name" value="Transferase(Phosphotransferase) domain 1"/>
    <property type="match status" value="1"/>
</dbReference>
<sequence length="342" mass="37641">MTPQEPDTPGAFLRYHQFKVSGVLFECPSSYAPIKPIGKGAYGIVCSACDVRTQERVAIKKIGAIFSNPLDAKRTLREVQILRHLTGHQNVVALKDLFPPPSGPTEYNDVYMVQELADTDLHQIIRSPQPLSDDHVQFFLYQMLRGLKYMHSAGIVHRDLKPSNLLINSNCDLKICDFGLARAGPDINELMVEYVVTRWYRAPELLLSCADYGPSIDMWSGGWPPPRACCVREGGAGEGPGPGMCMQATAKCHHAGLPEPAWPCRRRAERTACKPSRAPIPLPPKLCLQWGASLQRCWGASPFSPARTTSTSSTSSARWSSRLEGRPGCCRAQESGAAVQRP</sequence>
<evidence type="ECO:0000256" key="2">
    <source>
        <dbReference type="ARBA" id="ARBA00022527"/>
    </source>
</evidence>
<reference evidence="12" key="1">
    <citation type="submission" date="2015-08" db="EMBL/GenBank/DDBJ databases">
        <authorList>
            <person name="Babu N.S."/>
            <person name="Beckwith C.J."/>
            <person name="Beseler K.G."/>
            <person name="Brison A."/>
            <person name="Carone J.V."/>
            <person name="Caskin T.P."/>
            <person name="Diamond M."/>
            <person name="Durham M.E."/>
            <person name="Foxe J.M."/>
            <person name="Go M."/>
            <person name="Henderson B.A."/>
            <person name="Jones I.B."/>
            <person name="McGettigan J.A."/>
            <person name="Micheletti S.J."/>
            <person name="Nasrallah M.E."/>
            <person name="Ortiz D."/>
            <person name="Piller C.R."/>
            <person name="Privatt S.R."/>
            <person name="Schneider S.L."/>
            <person name="Sharp S."/>
            <person name="Smith T.C."/>
            <person name="Stanton J.D."/>
            <person name="Ullery H.E."/>
            <person name="Wilson R.J."/>
            <person name="Serrano M.G."/>
            <person name="Buck G."/>
            <person name="Lee V."/>
            <person name="Wang Y."/>
            <person name="Carvalho R."/>
            <person name="Voegtly L."/>
            <person name="Shi R."/>
            <person name="Duckworth R."/>
            <person name="Johnson A."/>
            <person name="Loviza R."/>
            <person name="Walstead R."/>
            <person name="Shah Z."/>
            <person name="Kiflezghi M."/>
            <person name="Wade K."/>
            <person name="Ball S.L."/>
            <person name="Bradley K.W."/>
            <person name="Asai D.J."/>
            <person name="Bowman C.A."/>
            <person name="Russell D.A."/>
            <person name="Pope W.H."/>
            <person name="Jacobs-Sera D."/>
            <person name="Hendrix R.W."/>
            <person name="Hatfull G.F."/>
        </authorList>
    </citation>
    <scope>NUCLEOTIDE SEQUENCE</scope>
</reference>
<evidence type="ECO:0000256" key="7">
    <source>
        <dbReference type="PROSITE-ProRule" id="PRU10141"/>
    </source>
</evidence>
<accession>A0A1D1ZWL9</accession>
<comment type="catalytic activity">
    <reaction evidence="9">
        <text>L-threonyl-[protein] + ATP = O-phospho-L-threonyl-[protein] + ADP + H(+)</text>
        <dbReference type="Rhea" id="RHEA:46608"/>
        <dbReference type="Rhea" id="RHEA-COMP:11060"/>
        <dbReference type="Rhea" id="RHEA-COMP:11605"/>
        <dbReference type="ChEBI" id="CHEBI:15378"/>
        <dbReference type="ChEBI" id="CHEBI:30013"/>
        <dbReference type="ChEBI" id="CHEBI:30616"/>
        <dbReference type="ChEBI" id="CHEBI:61977"/>
        <dbReference type="ChEBI" id="CHEBI:456216"/>
        <dbReference type="EC" id="2.7.11.24"/>
    </reaction>
</comment>
<keyword evidence="5 9" id="KW-0418">Kinase</keyword>
<dbReference type="PROSITE" id="PS01351">
    <property type="entry name" value="MAPK"/>
    <property type="match status" value="1"/>
</dbReference>
<dbReference type="InterPro" id="IPR008271">
    <property type="entry name" value="Ser/Thr_kinase_AS"/>
</dbReference>
<dbReference type="InterPro" id="IPR000719">
    <property type="entry name" value="Prot_kinase_dom"/>
</dbReference>
<keyword evidence="6 7" id="KW-0067">ATP-binding</keyword>
<keyword evidence="2 8" id="KW-0723">Serine/threonine-protein kinase</keyword>
<feature type="binding site" evidence="7">
    <location>
        <position position="61"/>
    </location>
    <ligand>
        <name>ATP</name>
        <dbReference type="ChEBI" id="CHEBI:30616"/>
    </ligand>
</feature>
<dbReference type="SMART" id="SM00220">
    <property type="entry name" value="S_TKc"/>
    <property type="match status" value="1"/>
</dbReference>
<keyword evidence="3 9" id="KW-0808">Transferase</keyword>
<dbReference type="FunFam" id="3.30.200.20:FF:000046">
    <property type="entry name" value="Mitogen-activated protein kinase"/>
    <property type="match status" value="1"/>
</dbReference>
<dbReference type="PROSITE" id="PS00107">
    <property type="entry name" value="PROTEIN_KINASE_ATP"/>
    <property type="match status" value="1"/>
</dbReference>
<evidence type="ECO:0000256" key="4">
    <source>
        <dbReference type="ARBA" id="ARBA00022741"/>
    </source>
</evidence>
<keyword evidence="9" id="KW-0460">Magnesium</keyword>
<evidence type="ECO:0000256" key="10">
    <source>
        <dbReference type="SAM" id="MobiDB-lite"/>
    </source>
</evidence>
<dbReference type="InterPro" id="IPR050117">
    <property type="entry name" value="MAPK"/>
</dbReference>
<dbReference type="Gene3D" id="3.30.200.20">
    <property type="entry name" value="Phosphorylase Kinase, domain 1"/>
    <property type="match status" value="1"/>
</dbReference>
<dbReference type="Pfam" id="PF00069">
    <property type="entry name" value="Pkinase"/>
    <property type="match status" value="1"/>
</dbReference>
<feature type="compositionally biased region" description="Low complexity" evidence="10">
    <location>
        <begin position="304"/>
        <end position="322"/>
    </location>
</feature>
<evidence type="ECO:0000256" key="6">
    <source>
        <dbReference type="ARBA" id="ARBA00022840"/>
    </source>
</evidence>
<feature type="domain" description="Protein kinase" evidence="11">
    <location>
        <begin position="31"/>
        <end position="342"/>
    </location>
</feature>
<protein>
    <recommendedName>
        <fullName evidence="9">Mitogen-activated protein kinase</fullName>
        <ecNumber evidence="9">2.7.11.24</ecNumber>
    </recommendedName>
</protein>